<name>A0A0G4IAL1_9ALVE</name>
<gene>
    <name evidence="1" type="ORF">Cvel_12487</name>
</gene>
<dbReference type="PANTHER" id="PTHR31252">
    <property type="entry name" value="DUF4419 DOMAIN-CONTAINING PROTEIN"/>
    <property type="match status" value="1"/>
</dbReference>
<dbReference type="PANTHER" id="PTHR31252:SF11">
    <property type="entry name" value="DUF4419 DOMAIN-CONTAINING PROTEIN"/>
    <property type="match status" value="1"/>
</dbReference>
<sequence>MNFLQRVTGLVGKEADPQQQQKEEGVSFPVCSSLSVGNLRSPLPPSAVRDAFERFAKVEALSLEGLSPSSLKGQPARRLVEVFSKNSVLARAVHLAFYEHLPLILSPDAIWITIAQGFANHVNMNAKKLRYRFVDHEGQKDITISRPEFIRGSPDNNWEGVFPEFSAKIKQATKENIADLIRCEFSTTTPTSRICSEIVLMESVKSYFRFVIVCGCGIPSITLRGTVADWQEVRRRAEGLLKVCPDLDWWISELILVLDQFVAAAEGRGDKRFWASVCNVFGGSGFRSPLSGWVQVFYPYLLSGGKTGRGWGFREDSEPSSDLEKNAYLGEWRKCFESGKAPNMSSGSMFSFDEHEKGSCGMGVKLERIPSSLSFVPFKYVDLLDGGRQIDYRFYGGLTHVVQRETDTAVEPLWGWAVAEN</sequence>
<evidence type="ECO:0000313" key="1">
    <source>
        <dbReference type="EMBL" id="CEM54069.1"/>
    </source>
</evidence>
<organism evidence="1">
    <name type="scientific">Chromera velia CCMP2878</name>
    <dbReference type="NCBI Taxonomy" id="1169474"/>
    <lineage>
        <taxon>Eukaryota</taxon>
        <taxon>Sar</taxon>
        <taxon>Alveolata</taxon>
        <taxon>Colpodellida</taxon>
        <taxon>Chromeraceae</taxon>
        <taxon>Chromera</taxon>
    </lineage>
</organism>
<accession>A0A0G4IAL1</accession>
<protein>
    <submittedName>
        <fullName evidence="1">Uncharacterized protein</fullName>
    </submittedName>
</protein>
<dbReference type="EMBL" id="CDMZ01005753">
    <property type="protein sequence ID" value="CEM54069.1"/>
    <property type="molecule type" value="Genomic_DNA"/>
</dbReference>
<dbReference type="AlphaFoldDB" id="A0A0G4IAL1"/>
<proteinExistence type="predicted"/>
<dbReference type="InterPro" id="IPR025533">
    <property type="entry name" value="DUF4419"/>
</dbReference>
<dbReference type="Pfam" id="PF14388">
    <property type="entry name" value="DUF4419"/>
    <property type="match status" value="1"/>
</dbReference>
<reference evidence="1" key="1">
    <citation type="submission" date="2014-11" db="EMBL/GenBank/DDBJ databases">
        <authorList>
            <person name="Otto D Thomas"/>
            <person name="Naeem Raeece"/>
        </authorList>
    </citation>
    <scope>NUCLEOTIDE SEQUENCE</scope>
</reference>
<dbReference type="VEuPathDB" id="CryptoDB:Cvel_12487"/>